<dbReference type="InterPro" id="IPR014710">
    <property type="entry name" value="RmlC-like_jellyroll"/>
</dbReference>
<dbReference type="InterPro" id="IPR011051">
    <property type="entry name" value="RmlC_Cupin_sf"/>
</dbReference>
<dbReference type="Gene3D" id="2.60.120.10">
    <property type="entry name" value="Jelly Rolls"/>
    <property type="match status" value="1"/>
</dbReference>
<evidence type="ECO:0000313" key="3">
    <source>
        <dbReference type="Proteomes" id="UP001595821"/>
    </source>
</evidence>
<sequence length="176" mass="19713">MVEIDYSALPKQKAYRINVDEAPIIDESGDMDEEDEGAAAIRTPVLTNDNIITWTTGQPGDVIPWHTHSPEMYQILINTEGRCVWHYKDNEGNKQSIEGGPGDLIYLPAGAENKVEVVGDGPHTHIGVLRRPRVPRIEQLVGQTEGVYDHREFPAAFVYDDMNDKVVRMDENAVSE</sequence>
<protein>
    <submittedName>
        <fullName evidence="2">Cupin domain-containing protein</fullName>
    </submittedName>
</protein>
<reference evidence="2 3" key="1">
    <citation type="journal article" date="2014" name="Int. J. Syst. Evol. Microbiol.">
        <title>Complete genome sequence of Corynebacterium casei LMG S-19264T (=DSM 44701T), isolated from a smear-ripened cheese.</title>
        <authorList>
            <consortium name="US DOE Joint Genome Institute (JGI-PGF)"/>
            <person name="Walter F."/>
            <person name="Albersmeier A."/>
            <person name="Kalinowski J."/>
            <person name="Ruckert C."/>
        </authorList>
    </citation>
    <scope>NUCLEOTIDE SEQUENCE [LARGE SCALE GENOMIC DNA]</scope>
    <source>
        <strain evidence="2 3">IBRC-M 10912</strain>
    </source>
</reference>
<dbReference type="AlphaFoldDB" id="A0ABD5P2R1"/>
<organism evidence="2 3">
    <name type="scientific">Natribaculum luteum</name>
    <dbReference type="NCBI Taxonomy" id="1586232"/>
    <lineage>
        <taxon>Archaea</taxon>
        <taxon>Methanobacteriati</taxon>
        <taxon>Methanobacteriota</taxon>
        <taxon>Stenosarchaea group</taxon>
        <taxon>Halobacteria</taxon>
        <taxon>Halobacteriales</taxon>
        <taxon>Natrialbaceae</taxon>
        <taxon>Natribaculum</taxon>
    </lineage>
</organism>
<gene>
    <name evidence="2" type="ORF">ACFOZ7_15995</name>
</gene>
<dbReference type="Pfam" id="PF07883">
    <property type="entry name" value="Cupin_2"/>
    <property type="match status" value="1"/>
</dbReference>
<dbReference type="GeneID" id="71852913"/>
<evidence type="ECO:0000313" key="2">
    <source>
        <dbReference type="EMBL" id="MFC4248415.1"/>
    </source>
</evidence>
<dbReference type="RefSeq" id="WP_246972254.1">
    <property type="nucleotide sequence ID" value="NZ_CP095397.1"/>
</dbReference>
<accession>A0ABD5P2R1</accession>
<dbReference type="SUPFAM" id="SSF51182">
    <property type="entry name" value="RmlC-like cupins"/>
    <property type="match status" value="1"/>
</dbReference>
<dbReference type="InterPro" id="IPR013096">
    <property type="entry name" value="Cupin_2"/>
</dbReference>
<dbReference type="Proteomes" id="UP001595821">
    <property type="component" value="Unassembled WGS sequence"/>
</dbReference>
<name>A0ABD5P2R1_9EURY</name>
<comment type="caution">
    <text evidence="2">The sequence shown here is derived from an EMBL/GenBank/DDBJ whole genome shotgun (WGS) entry which is preliminary data.</text>
</comment>
<dbReference type="EMBL" id="JBHSDJ010000122">
    <property type="protein sequence ID" value="MFC4248415.1"/>
    <property type="molecule type" value="Genomic_DNA"/>
</dbReference>
<feature type="domain" description="Cupin type-2" evidence="1">
    <location>
        <begin position="58"/>
        <end position="122"/>
    </location>
</feature>
<proteinExistence type="predicted"/>
<evidence type="ECO:0000259" key="1">
    <source>
        <dbReference type="Pfam" id="PF07883"/>
    </source>
</evidence>